<evidence type="ECO:0000256" key="2">
    <source>
        <dbReference type="ARBA" id="ARBA00022454"/>
    </source>
</evidence>
<keyword evidence="6 11" id="KW-0175">Coiled coil</keyword>
<dbReference type="GO" id="GO:0051315">
    <property type="term" value="P:attachment of mitotic spindle microtubules to kinetochore"/>
    <property type="evidence" value="ECO:0007669"/>
    <property type="project" value="UniProtKB-UniRule"/>
</dbReference>
<feature type="domain" description="Kinetochore protein Ndc80 CH" evidence="13">
    <location>
        <begin position="80"/>
        <end position="181"/>
    </location>
</feature>
<comment type="similarity">
    <text evidence="1 10">Belongs to the NDC80/HEC1 family.</text>
</comment>
<keyword evidence="7 10" id="KW-0539">Nucleus</keyword>
<evidence type="ECO:0000256" key="12">
    <source>
        <dbReference type="SAM" id="MobiDB-lite"/>
    </source>
</evidence>
<comment type="function">
    <text evidence="10">Acts as a component of the essential kinetochore-associated NDC80 complex, which is required for chromosome segregation and spindle checkpoint activity.</text>
</comment>
<evidence type="ECO:0000313" key="14">
    <source>
        <dbReference type="EMBL" id="EAS03772.2"/>
    </source>
</evidence>
<feature type="coiled-coil region" evidence="11">
    <location>
        <begin position="500"/>
        <end position="562"/>
    </location>
</feature>
<comment type="subunit">
    <text evidence="10">Component of the NDC80 complex.</text>
</comment>
<feature type="region of interest" description="Disordered" evidence="12">
    <location>
        <begin position="1"/>
        <end position="30"/>
    </location>
</feature>
<dbReference type="KEGG" id="tet:TTHERM_00475350"/>
<sequence>MRHTEFFRGPNDTSDSGSSKASQKGNYNANYNSDKLNQSMNFSSIRMTNLNQPIRNTVIQNTYKKDGNYKNNLNEKNIFILQDLLSFINLNIYQDSPISEQQLKNPTQKIFFEIFWGFIRIIDPSINSKVISVDEIPQLMKFWNCPFQLNKNILTTIGAPHTLKQTQNLLFWLYQLSKEVKSMSESLLDNQKSILQNSQSQSQRNDMEILNQYIAQSFRRKDNDLLKGANFSKHNSSKKNPQQNQSMLISQIGMSEDEKEAKDIADLLKQKNIYLQQVIKELELKIETLQLSNKNLCLKQPDLSEVGNKIEQQQDVINMEQELIYQLSSEIESNQKDIDNYHNIFNEKMIAIHELEQEKSNIQKQITDQEYSIVEAEKKLKEIERLKKQKAQIDLQISQTSDQRTVSYTQNEGQINEIHQLINDYNRILNTSNELFIQCQGIEAFVNEEKIRADNLDILTKGLQIKSEDLKQGLDSFTNSKNNSKIIIKSMINIDLKKVSEQLKAKLQDYQVSVVKQEESIKQINRQIEEKKTNINDLDIKINQLNIKSQQKQDELKQLIQLIQDRQVNFKHKSEEQLQANSNIKQQINQSKQKQFSLENDLTNFMNQIEVRKKLLQKEKEESIQILENQAIKINQAKQQIILKFQQLHSYYQALNKKSFLINKS</sequence>
<evidence type="ECO:0000256" key="1">
    <source>
        <dbReference type="ARBA" id="ARBA00007050"/>
    </source>
</evidence>
<dbReference type="GeneID" id="7836664"/>
<keyword evidence="8 10" id="KW-0131">Cell cycle</keyword>
<dbReference type="GO" id="GO:0031262">
    <property type="term" value="C:Ndc80 complex"/>
    <property type="evidence" value="ECO:0007669"/>
    <property type="project" value="UniProtKB-UniRule"/>
</dbReference>
<gene>
    <name evidence="14" type="ORF">TTHERM_00475350</name>
</gene>
<dbReference type="InParanoid" id="I7LX51"/>
<organism evidence="14 15">
    <name type="scientific">Tetrahymena thermophila (strain SB210)</name>
    <dbReference type="NCBI Taxonomy" id="312017"/>
    <lineage>
        <taxon>Eukaryota</taxon>
        <taxon>Sar</taxon>
        <taxon>Alveolata</taxon>
        <taxon>Ciliophora</taxon>
        <taxon>Intramacronucleata</taxon>
        <taxon>Oligohymenophorea</taxon>
        <taxon>Hymenostomatida</taxon>
        <taxon>Tetrahymenina</taxon>
        <taxon>Tetrahymenidae</taxon>
        <taxon>Tetrahymena</taxon>
    </lineage>
</organism>
<keyword evidence="4 10" id="KW-0498">Mitosis</keyword>
<comment type="subcellular location">
    <subcellularLocation>
        <location evidence="10">Chromosome</location>
        <location evidence="10">Centromere</location>
        <location evidence="10">Kinetochore</location>
    </subcellularLocation>
    <subcellularLocation>
        <location evidence="10">Nucleus</location>
    </subcellularLocation>
</comment>
<dbReference type="RefSeq" id="XP_001024017.2">
    <property type="nucleotide sequence ID" value="XM_001024017.2"/>
</dbReference>
<dbReference type="Pfam" id="PF03801">
    <property type="entry name" value="Ndc80_HEC"/>
    <property type="match status" value="1"/>
</dbReference>
<name>I7LX51_TETTS</name>
<evidence type="ECO:0000256" key="7">
    <source>
        <dbReference type="ARBA" id="ARBA00023242"/>
    </source>
</evidence>
<protein>
    <recommendedName>
        <fullName evidence="10">Kinetochore protein NDC80</fullName>
    </recommendedName>
</protein>
<dbReference type="EMBL" id="GG662472">
    <property type="protein sequence ID" value="EAS03772.2"/>
    <property type="molecule type" value="Genomic_DNA"/>
</dbReference>
<dbReference type="GO" id="GO:0005634">
    <property type="term" value="C:nucleus"/>
    <property type="evidence" value="ECO:0007669"/>
    <property type="project" value="UniProtKB-SubCell"/>
</dbReference>
<dbReference type="GO" id="GO:0051301">
    <property type="term" value="P:cell division"/>
    <property type="evidence" value="ECO:0007669"/>
    <property type="project" value="UniProtKB-UniRule"/>
</dbReference>
<keyword evidence="3 10" id="KW-0132">Cell division</keyword>
<evidence type="ECO:0000256" key="4">
    <source>
        <dbReference type="ARBA" id="ARBA00022776"/>
    </source>
</evidence>
<evidence type="ECO:0000313" key="15">
    <source>
        <dbReference type="Proteomes" id="UP000009168"/>
    </source>
</evidence>
<evidence type="ECO:0000256" key="5">
    <source>
        <dbReference type="ARBA" id="ARBA00022838"/>
    </source>
</evidence>
<evidence type="ECO:0000259" key="13">
    <source>
        <dbReference type="Pfam" id="PF03801"/>
    </source>
</evidence>
<evidence type="ECO:0000256" key="3">
    <source>
        <dbReference type="ARBA" id="ARBA00022618"/>
    </source>
</evidence>
<proteinExistence type="inferred from homology"/>
<dbReference type="PANTHER" id="PTHR10643:SF2">
    <property type="entry name" value="KINETOCHORE PROTEIN NDC80 HOMOLOG"/>
    <property type="match status" value="1"/>
</dbReference>
<dbReference type="STRING" id="312017.I7LX51"/>
<keyword evidence="9 10" id="KW-0137">Centromere</keyword>
<dbReference type="Proteomes" id="UP000009168">
    <property type="component" value="Unassembled WGS sequence"/>
</dbReference>
<evidence type="ECO:0000256" key="9">
    <source>
        <dbReference type="ARBA" id="ARBA00023328"/>
    </source>
</evidence>
<reference evidence="15" key="1">
    <citation type="journal article" date="2006" name="PLoS Biol.">
        <title>Macronuclear genome sequence of the ciliate Tetrahymena thermophila, a model eukaryote.</title>
        <authorList>
            <person name="Eisen J.A."/>
            <person name="Coyne R.S."/>
            <person name="Wu M."/>
            <person name="Wu D."/>
            <person name="Thiagarajan M."/>
            <person name="Wortman J.R."/>
            <person name="Badger J.H."/>
            <person name="Ren Q."/>
            <person name="Amedeo P."/>
            <person name="Jones K.M."/>
            <person name="Tallon L.J."/>
            <person name="Delcher A.L."/>
            <person name="Salzberg S.L."/>
            <person name="Silva J.C."/>
            <person name="Haas B.J."/>
            <person name="Majoros W.H."/>
            <person name="Farzad M."/>
            <person name="Carlton J.M."/>
            <person name="Smith R.K. Jr."/>
            <person name="Garg J."/>
            <person name="Pearlman R.E."/>
            <person name="Karrer K.M."/>
            <person name="Sun L."/>
            <person name="Manning G."/>
            <person name="Elde N.C."/>
            <person name="Turkewitz A.P."/>
            <person name="Asai D.J."/>
            <person name="Wilkes D.E."/>
            <person name="Wang Y."/>
            <person name="Cai H."/>
            <person name="Collins K."/>
            <person name="Stewart B.A."/>
            <person name="Lee S.R."/>
            <person name="Wilamowska K."/>
            <person name="Weinberg Z."/>
            <person name="Ruzzo W.L."/>
            <person name="Wloga D."/>
            <person name="Gaertig J."/>
            <person name="Frankel J."/>
            <person name="Tsao C.-C."/>
            <person name="Gorovsky M.A."/>
            <person name="Keeling P.J."/>
            <person name="Waller R.F."/>
            <person name="Patron N.J."/>
            <person name="Cherry J.M."/>
            <person name="Stover N.A."/>
            <person name="Krieger C.J."/>
            <person name="del Toro C."/>
            <person name="Ryder H.F."/>
            <person name="Williamson S.C."/>
            <person name="Barbeau R.A."/>
            <person name="Hamilton E.P."/>
            <person name="Orias E."/>
        </authorList>
    </citation>
    <scope>NUCLEOTIDE SEQUENCE [LARGE SCALE GENOMIC DNA]</scope>
    <source>
        <strain evidence="15">SB210</strain>
    </source>
</reference>
<dbReference type="PANTHER" id="PTHR10643">
    <property type="entry name" value="KINETOCHORE PROTEIN NDC80"/>
    <property type="match status" value="1"/>
</dbReference>
<evidence type="ECO:0000256" key="8">
    <source>
        <dbReference type="ARBA" id="ARBA00023306"/>
    </source>
</evidence>
<dbReference type="InterPro" id="IPR005550">
    <property type="entry name" value="Kinetochore_Ndc80"/>
</dbReference>
<dbReference type="Gene3D" id="1.10.418.30">
    <property type="entry name" value="Ncd80 complex, Ncd80 subunit"/>
    <property type="match status" value="1"/>
</dbReference>
<keyword evidence="2 10" id="KW-0158">Chromosome</keyword>
<feature type="compositionally biased region" description="Polar residues" evidence="12">
    <location>
        <begin position="11"/>
        <end position="30"/>
    </location>
</feature>
<keyword evidence="15" id="KW-1185">Reference proteome</keyword>
<dbReference type="AlphaFoldDB" id="I7LX51"/>
<evidence type="ECO:0000256" key="6">
    <source>
        <dbReference type="ARBA" id="ARBA00023054"/>
    </source>
</evidence>
<dbReference type="InterPro" id="IPR055260">
    <property type="entry name" value="Ndc80_CH"/>
</dbReference>
<evidence type="ECO:0000256" key="10">
    <source>
        <dbReference type="RuleBase" id="RU368072"/>
    </source>
</evidence>
<keyword evidence="5 10" id="KW-0995">Kinetochore</keyword>
<accession>I7LX51</accession>
<feature type="coiled-coil region" evidence="11">
    <location>
        <begin position="345"/>
        <end position="403"/>
    </location>
</feature>
<dbReference type="InterPro" id="IPR038273">
    <property type="entry name" value="Ndc80_sf"/>
</dbReference>
<evidence type="ECO:0000256" key="11">
    <source>
        <dbReference type="SAM" id="Coils"/>
    </source>
</evidence>
<dbReference type="OrthoDB" id="7459479at2759"/>